<evidence type="ECO:0000259" key="1">
    <source>
        <dbReference type="SMART" id="SM00382"/>
    </source>
</evidence>
<keyword evidence="2" id="KW-0547">Nucleotide-binding</keyword>
<dbReference type="InterPro" id="IPR025955">
    <property type="entry name" value="TraC/Conjuga_ATPase"/>
</dbReference>
<feature type="domain" description="AAA+ ATPase" evidence="1">
    <location>
        <begin position="477"/>
        <end position="845"/>
    </location>
</feature>
<dbReference type="InterPro" id="IPR014117">
    <property type="entry name" value="TraC-F-type"/>
</dbReference>
<dbReference type="STRING" id="198312.SAMN02745193_01262"/>
<organism evidence="2 3">
    <name type="scientific">Erythrobacter sanguineus</name>
    <dbReference type="NCBI Taxonomy" id="198312"/>
    <lineage>
        <taxon>Bacteria</taxon>
        <taxon>Pseudomonadati</taxon>
        <taxon>Pseudomonadota</taxon>
        <taxon>Alphaproteobacteria</taxon>
        <taxon>Sphingomonadales</taxon>
        <taxon>Erythrobacteraceae</taxon>
        <taxon>Erythrobacter/Porphyrobacter group</taxon>
        <taxon>Erythrobacter</taxon>
    </lineage>
</organism>
<dbReference type="SMART" id="SM00382">
    <property type="entry name" value="AAA"/>
    <property type="match status" value="1"/>
</dbReference>
<dbReference type="EMBL" id="FRDF01000006">
    <property type="protein sequence ID" value="SHN55089.1"/>
    <property type="molecule type" value="Genomic_DNA"/>
</dbReference>
<accession>A0A1M7S8U8</accession>
<dbReference type="Proteomes" id="UP000184391">
    <property type="component" value="Unassembled WGS sequence"/>
</dbReference>
<dbReference type="Pfam" id="PF19044">
    <property type="entry name" value="P-loop_TraG"/>
    <property type="match status" value="2"/>
</dbReference>
<reference evidence="3" key="1">
    <citation type="submission" date="2016-12" db="EMBL/GenBank/DDBJ databases">
        <authorList>
            <person name="Varghese N."/>
            <person name="Submissions S."/>
        </authorList>
    </citation>
    <scope>NUCLEOTIDE SEQUENCE [LARGE SCALE GENOMIC DNA]</scope>
    <source>
        <strain evidence="3">DSM 11032</strain>
    </source>
</reference>
<keyword evidence="3" id="KW-1185">Reference proteome</keyword>
<dbReference type="InterPro" id="IPR043964">
    <property type="entry name" value="P-loop_TraG"/>
</dbReference>
<dbReference type="PANTHER" id="PTHR38467:SF1">
    <property type="entry name" value="CONJUGATIVE TRANSFER: ASSEMBLY"/>
    <property type="match status" value="1"/>
</dbReference>
<sequence length="853" mass="93501">MTLSFAAARDALLAGLFGDTRQADHARPRFALDMLSDWLPYRVYDEETGLYRNAHSKGFVLEVTPLIGADERTGEILGQFFSESLPQGTCLQVLNFASPRIGAIVGPWFGPRYEQGGIYEAIARARVDRLYDLVWRSGSAHAPFHARHVRLVVSLGVPVPGSVTDAELTECRDGLVGMLASLGLSSNRLEPAGLLALIDELTSPTTAREPDRTEWNREDTLDVQAIRRDIELEVEDDRLILRTERFRETGRGRDGVPQVGACYPDRFDLRHYGVRSTPERWAPWECARLIGDMFTDKLRFPCPAATMLCLHYPDQEAAGARAGYKFMRTTSLSETKSARFLPKLAEQSAEWRHVQAELQAGKKLVKLFYGLTTISPLGEGDTHERTVKAIYKAAGWDLADERFLQLQGLVAAFPLSLADGLVHDLARLKRFRTMLSTTAANIAPLQGEYLGSDIPHLLLLGRRGQPFFWSPFENKAGNHNIAICGKSGSGKSVLLQELCAALRGAGAKVVVIDDGRSFEHSVKLQGGRFVEFTLASGFSLNPFSLVDDARADHDDDYRLDCFAMIKAIVGQMARPSAAPSDTERGLIDRAVTQVWNTLGSGGSIDDVAHALHSGENEAGKDLATAIAPFCRGGSYAGFFSGKASFALDDDFTVFEMSDLAAREELRSVVLSAIMFMTGQAMTRSSRATKKLLLIDEAWAMLKGGSMGEFVETYARTARKYGGALATATQSLNDYYKSDGARAALENSDWMLVLQQKPETIADFRKEARLDMDDRTETLIRSLKRSGTEYSEIYVKGPEMEAVGRLVLDPLSATIFSSDPDTYAAIRRHVETGMPLDRAVALVAGGPAVPGGGA</sequence>
<dbReference type="OrthoDB" id="7167455at2"/>
<dbReference type="RefSeq" id="WP_072673814.1">
    <property type="nucleotide sequence ID" value="NZ_FRDF01000006.1"/>
</dbReference>
<dbReference type="InterPro" id="IPR003593">
    <property type="entry name" value="AAA+_ATPase"/>
</dbReference>
<evidence type="ECO:0000313" key="3">
    <source>
        <dbReference type="Proteomes" id="UP000184391"/>
    </source>
</evidence>
<dbReference type="CDD" id="cd01127">
    <property type="entry name" value="TrwB_TraG_TraD_VirD4"/>
    <property type="match status" value="1"/>
</dbReference>
<name>A0A1M7S8U8_9SPHN</name>
<dbReference type="Gene3D" id="1.10.8.730">
    <property type="match status" value="1"/>
</dbReference>
<dbReference type="InterPro" id="IPR027417">
    <property type="entry name" value="P-loop_NTPase"/>
</dbReference>
<dbReference type="AlphaFoldDB" id="A0A1M7S8U8"/>
<keyword evidence="2" id="KW-0067">ATP-binding</keyword>
<dbReference type="InterPro" id="IPR053155">
    <property type="entry name" value="F-pilin_assembly_TraC"/>
</dbReference>
<dbReference type="Pfam" id="PF11130">
    <property type="entry name" value="TraC_F_IV"/>
    <property type="match status" value="1"/>
</dbReference>
<proteinExistence type="predicted"/>
<dbReference type="SUPFAM" id="SSF52540">
    <property type="entry name" value="P-loop containing nucleoside triphosphate hydrolases"/>
    <property type="match status" value="1"/>
</dbReference>
<evidence type="ECO:0000313" key="2">
    <source>
        <dbReference type="EMBL" id="SHN55089.1"/>
    </source>
</evidence>
<dbReference type="PANTHER" id="PTHR38467">
    <property type="match status" value="1"/>
</dbReference>
<gene>
    <name evidence="2" type="ORF">SAMN02745193_01262</name>
</gene>
<dbReference type="GO" id="GO:0005524">
    <property type="term" value="F:ATP binding"/>
    <property type="evidence" value="ECO:0007669"/>
    <property type="project" value="UniProtKB-KW"/>
</dbReference>
<dbReference type="NCBIfam" id="TIGR02746">
    <property type="entry name" value="TraC-F-type"/>
    <property type="match status" value="1"/>
</dbReference>
<dbReference type="Gene3D" id="3.40.50.300">
    <property type="entry name" value="P-loop containing nucleotide triphosphate hydrolases"/>
    <property type="match status" value="1"/>
</dbReference>
<protein>
    <submittedName>
        <fullName evidence="2">Conjugal transfer ATP-binding protein TraC</fullName>
    </submittedName>
</protein>